<feature type="domain" description="Helicase ATP-binding" evidence="3">
    <location>
        <begin position="17"/>
        <end position="166"/>
    </location>
</feature>
<gene>
    <name evidence="5" type="primary">pas53</name>
</gene>
<dbReference type="InterPro" id="IPR050742">
    <property type="entry name" value="Helicase_Restrict-Modif_Enz"/>
</dbReference>
<evidence type="ECO:0000256" key="1">
    <source>
        <dbReference type="ARBA" id="ARBA00004328"/>
    </source>
</evidence>
<dbReference type="Pfam" id="PF04851">
    <property type="entry name" value="ResIII"/>
    <property type="match status" value="1"/>
</dbReference>
<dbReference type="PROSITE" id="PS51192">
    <property type="entry name" value="HELICASE_ATP_BIND_1"/>
    <property type="match status" value="1"/>
</dbReference>
<dbReference type="PANTHER" id="PTHR47396:SF1">
    <property type="entry name" value="ATP-DEPENDENT HELICASE IRC3-RELATED"/>
    <property type="match status" value="1"/>
</dbReference>
<dbReference type="SMART" id="SM00490">
    <property type="entry name" value="HELICc"/>
    <property type="match status" value="1"/>
</dbReference>
<dbReference type="KEGG" id="vg:2846128"/>
<keyword evidence="6" id="KW-1185">Reference proteome</keyword>
<evidence type="ECO:0000259" key="3">
    <source>
        <dbReference type="PROSITE" id="PS51192"/>
    </source>
</evidence>
<dbReference type="EMBL" id="AY576796">
    <property type="protein sequence ID" value="AAT36801.1"/>
    <property type="molecule type" value="Genomic_DNA"/>
</dbReference>
<dbReference type="RefSeq" id="YP_024839.1">
    <property type="nucleotide sequence ID" value="NC_005885.1"/>
</dbReference>
<dbReference type="Pfam" id="PF00271">
    <property type="entry name" value="Helicase_C"/>
    <property type="match status" value="1"/>
</dbReference>
<dbReference type="Gene3D" id="3.40.50.300">
    <property type="entry name" value="P-loop containing nucleotide triphosphate hydrolases"/>
    <property type="match status" value="2"/>
</dbReference>
<dbReference type="OrthoDB" id="2326at10239"/>
<dbReference type="Proteomes" id="UP000001245">
    <property type="component" value="Segment"/>
</dbReference>
<protein>
    <submittedName>
        <fullName evidence="5">Pas53</fullName>
    </submittedName>
</protein>
<dbReference type="GO" id="GO:0016787">
    <property type="term" value="F:hydrolase activity"/>
    <property type="evidence" value="ECO:0007669"/>
    <property type="project" value="InterPro"/>
</dbReference>
<sequence>MLGLRPYQEKALEGIEKAEREGVRRPLVVLPTGTGKTVVFSHGIKNRADRGRSLVLVHRDELVRQTIEKIGMVAPELTTGVVKADENGLDADVVVASVQTAQVDRRLAQLVEAAKRSPFGTVWVDEAHHAPAPSWTKVLTGLGSFNPYGPLTVGFTATPERDKKTLGVWERLAAFMSIREAIYGNGKRGKDGHEGGYLVPILPAVVVETEMDLTRVRKTGGDFSEGDLGREMEESGAIAQIADAYLINAHDRKGVAFTPTVATAHALAAALCARGIRTEALDGTTHKDERRAILRRLKTGETQVVTNCGVLTEGFDEPSISCVVVARPTKFHGLYVQMIGRGTRLYPGKKDLMILDLVAASRRHEFVGYVDLGLDLDEGKKPKEGEPERQACPTCEEPCEVTEHRCALCHRYLPVAVTAEGGSRHENCQANGSGRVNVFGESRLRWLPVGPAWVLGAGKEIVVMVPEGVDTWKLAAYENGRVEVLHEEIPSDWAMGIGEDRAKAFQKLVERQARWLNEPVSISQKGRLVREGLPEKHLPRVKTKGEAADLLTRISGKRAVRKLGVEL</sequence>
<feature type="domain" description="Helicase C-terminal" evidence="4">
    <location>
        <begin position="240"/>
        <end position="388"/>
    </location>
</feature>
<organism evidence="5 6">
    <name type="scientific">Actinoplanes phage phiAsp2</name>
    <dbReference type="NCBI Taxonomy" id="279303"/>
    <lineage>
        <taxon>Viruses</taxon>
        <taxon>Duplodnaviria</taxon>
        <taxon>Heunggongvirae</taxon>
        <taxon>Uroviricota</taxon>
        <taxon>Caudoviricetes</taxon>
        <taxon>Aspduovirus</taxon>
        <taxon>Aspduovirus Asp2</taxon>
    </lineage>
</organism>
<dbReference type="InterPro" id="IPR014001">
    <property type="entry name" value="Helicase_ATP-bd"/>
</dbReference>
<dbReference type="PROSITE" id="PS51194">
    <property type="entry name" value="HELICASE_CTER"/>
    <property type="match status" value="1"/>
</dbReference>
<accession>Q6J7X8</accession>
<dbReference type="PANTHER" id="PTHR47396">
    <property type="entry name" value="TYPE I RESTRICTION ENZYME ECOKI R PROTEIN"/>
    <property type="match status" value="1"/>
</dbReference>
<dbReference type="SUPFAM" id="SSF52540">
    <property type="entry name" value="P-loop containing nucleoside triphosphate hydrolases"/>
    <property type="match status" value="1"/>
</dbReference>
<name>Q6J7X8_9CAUD</name>
<evidence type="ECO:0000313" key="5">
    <source>
        <dbReference type="EMBL" id="AAT36801.1"/>
    </source>
</evidence>
<reference evidence="5 6" key="1">
    <citation type="journal article" date="2004" name="Virus Genes">
        <title>The genome of phiAsp2, an actinoplanes infecting phage.</title>
        <authorList>
            <person name="Jarling M."/>
            <person name="Bartkowiak K."/>
            <person name="Pape H."/>
            <person name="Meinhardt F."/>
        </authorList>
    </citation>
    <scope>NUCLEOTIDE SEQUENCE</scope>
</reference>
<dbReference type="InterPro" id="IPR006935">
    <property type="entry name" value="Helicase/UvrB_N"/>
</dbReference>
<dbReference type="GeneID" id="2846128"/>
<dbReference type="SMART" id="SM00487">
    <property type="entry name" value="DEXDc"/>
    <property type="match status" value="1"/>
</dbReference>
<evidence type="ECO:0000313" key="6">
    <source>
        <dbReference type="Proteomes" id="UP000001245"/>
    </source>
</evidence>
<dbReference type="GO" id="GO:0005524">
    <property type="term" value="F:ATP binding"/>
    <property type="evidence" value="ECO:0007669"/>
    <property type="project" value="InterPro"/>
</dbReference>
<comment type="subcellular location">
    <subcellularLocation>
        <location evidence="2">Host cell</location>
    </subcellularLocation>
    <subcellularLocation>
        <location evidence="1">Virion</location>
    </subcellularLocation>
</comment>
<dbReference type="GO" id="GO:0003677">
    <property type="term" value="F:DNA binding"/>
    <property type="evidence" value="ECO:0007669"/>
    <property type="project" value="InterPro"/>
</dbReference>
<evidence type="ECO:0000259" key="4">
    <source>
        <dbReference type="PROSITE" id="PS51194"/>
    </source>
</evidence>
<evidence type="ECO:0000256" key="2">
    <source>
        <dbReference type="ARBA" id="ARBA00004340"/>
    </source>
</evidence>
<dbReference type="InterPro" id="IPR027417">
    <property type="entry name" value="P-loop_NTPase"/>
</dbReference>
<proteinExistence type="predicted"/>
<dbReference type="InterPro" id="IPR001650">
    <property type="entry name" value="Helicase_C-like"/>
</dbReference>